<dbReference type="InterPro" id="IPR041457">
    <property type="entry name" value="CxC2_KDZ-assoc"/>
</dbReference>
<feature type="domain" description="CxC2-like cysteine cluster KDZ transposase-associated" evidence="1">
    <location>
        <begin position="2"/>
        <end position="79"/>
    </location>
</feature>
<protein>
    <recommendedName>
        <fullName evidence="1">CxC2-like cysteine cluster KDZ transposase-associated domain-containing protein</fullName>
    </recommendedName>
</protein>
<comment type="caution">
    <text evidence="2">The sequence shown here is derived from an EMBL/GenBank/DDBJ whole genome shotgun (WGS) entry which is preliminary data.</text>
</comment>
<evidence type="ECO:0000259" key="1">
    <source>
        <dbReference type="Pfam" id="PF18803"/>
    </source>
</evidence>
<dbReference type="InterPro" id="IPR040521">
    <property type="entry name" value="KDZ"/>
</dbReference>
<dbReference type="AlphaFoldDB" id="A0A9P6BUC5"/>
<gene>
    <name evidence="2" type="ORF">P691DRAFT_769305</name>
</gene>
<dbReference type="Pfam" id="PF18803">
    <property type="entry name" value="CxC2"/>
    <property type="match status" value="1"/>
</dbReference>
<dbReference type="Proteomes" id="UP000807342">
    <property type="component" value="Unassembled WGS sequence"/>
</dbReference>
<sequence length="237" mass="26900">MVHTNGVHQCHIVFCICSLHIHPQDKLLQLVCHQLLPPTVDNLQTVFMFQVLKDFHRHSLSAKILAYDYFDALKKHTDASFPQHIPDRYCEMIITMRIWRCLPGSLAVWCPACPEVGFNLAEDVVESAIESMMHIYMLFILADGNFCLQHKQKNNDPNDNALFGSNAYFVEDDAYKTYLKSISTATKVSMCAKFKAVQQQDHIKFKDAAVSGVVAIQCACHSFYLPQGMVDLEKGEV</sequence>
<name>A0A9P6BUC5_9AGAR</name>
<accession>A0A9P6BUC5</accession>
<keyword evidence="3" id="KW-1185">Reference proteome</keyword>
<organism evidence="2 3">
    <name type="scientific">Macrolepiota fuliginosa MF-IS2</name>
    <dbReference type="NCBI Taxonomy" id="1400762"/>
    <lineage>
        <taxon>Eukaryota</taxon>
        <taxon>Fungi</taxon>
        <taxon>Dikarya</taxon>
        <taxon>Basidiomycota</taxon>
        <taxon>Agaricomycotina</taxon>
        <taxon>Agaricomycetes</taxon>
        <taxon>Agaricomycetidae</taxon>
        <taxon>Agaricales</taxon>
        <taxon>Agaricineae</taxon>
        <taxon>Agaricaceae</taxon>
        <taxon>Macrolepiota</taxon>
    </lineage>
</organism>
<dbReference type="Pfam" id="PF18758">
    <property type="entry name" value="KDZ"/>
    <property type="match status" value="1"/>
</dbReference>
<reference evidence="2" key="1">
    <citation type="submission" date="2020-11" db="EMBL/GenBank/DDBJ databases">
        <authorList>
            <consortium name="DOE Joint Genome Institute"/>
            <person name="Ahrendt S."/>
            <person name="Riley R."/>
            <person name="Andreopoulos W."/>
            <person name="Labutti K."/>
            <person name="Pangilinan J."/>
            <person name="Ruiz-Duenas F.J."/>
            <person name="Barrasa J.M."/>
            <person name="Sanchez-Garcia M."/>
            <person name="Camarero S."/>
            <person name="Miyauchi S."/>
            <person name="Serrano A."/>
            <person name="Linde D."/>
            <person name="Babiker R."/>
            <person name="Drula E."/>
            <person name="Ayuso-Fernandez I."/>
            <person name="Pacheco R."/>
            <person name="Padilla G."/>
            <person name="Ferreira P."/>
            <person name="Barriuso J."/>
            <person name="Kellner H."/>
            <person name="Castanera R."/>
            <person name="Alfaro M."/>
            <person name="Ramirez L."/>
            <person name="Pisabarro A.G."/>
            <person name="Kuo A."/>
            <person name="Tritt A."/>
            <person name="Lipzen A."/>
            <person name="He G."/>
            <person name="Yan M."/>
            <person name="Ng V."/>
            <person name="Cullen D."/>
            <person name="Martin F."/>
            <person name="Rosso M.-N."/>
            <person name="Henrissat B."/>
            <person name="Hibbett D."/>
            <person name="Martinez A.T."/>
            <person name="Grigoriev I.V."/>
        </authorList>
    </citation>
    <scope>NUCLEOTIDE SEQUENCE</scope>
    <source>
        <strain evidence="2">MF-IS2</strain>
    </source>
</reference>
<evidence type="ECO:0000313" key="3">
    <source>
        <dbReference type="Proteomes" id="UP000807342"/>
    </source>
</evidence>
<dbReference type="OrthoDB" id="3149508at2759"/>
<dbReference type="EMBL" id="MU153841">
    <property type="protein sequence ID" value="KAF9439611.1"/>
    <property type="molecule type" value="Genomic_DNA"/>
</dbReference>
<evidence type="ECO:0000313" key="2">
    <source>
        <dbReference type="EMBL" id="KAF9439611.1"/>
    </source>
</evidence>
<proteinExistence type="predicted"/>